<evidence type="ECO:0000313" key="1">
    <source>
        <dbReference type="EMBL" id="CBY20091.1"/>
    </source>
</evidence>
<accession>E4WQA7</accession>
<reference evidence="1" key="1">
    <citation type="journal article" date="2010" name="Science">
        <title>Plasticity of animal genome architecture unmasked by rapid evolution of a pelagic tunicate.</title>
        <authorList>
            <person name="Denoeud F."/>
            <person name="Henriet S."/>
            <person name="Mungpakdee S."/>
            <person name="Aury J.M."/>
            <person name="Da Silva C."/>
            <person name="Brinkmann H."/>
            <person name="Mikhaleva J."/>
            <person name="Olsen L.C."/>
            <person name="Jubin C."/>
            <person name="Canestro C."/>
            <person name="Bouquet J.M."/>
            <person name="Danks G."/>
            <person name="Poulain J."/>
            <person name="Campsteijn C."/>
            <person name="Adamski M."/>
            <person name="Cross I."/>
            <person name="Yadetie F."/>
            <person name="Muffato M."/>
            <person name="Louis A."/>
            <person name="Butcher S."/>
            <person name="Tsagkogeorga G."/>
            <person name="Konrad A."/>
            <person name="Singh S."/>
            <person name="Jensen M.F."/>
            <person name="Cong E.H."/>
            <person name="Eikeseth-Otteraa H."/>
            <person name="Noel B."/>
            <person name="Anthouard V."/>
            <person name="Porcel B.M."/>
            <person name="Kachouri-Lafond R."/>
            <person name="Nishino A."/>
            <person name="Ugolini M."/>
            <person name="Chourrout P."/>
            <person name="Nishida H."/>
            <person name="Aasland R."/>
            <person name="Huzurbazar S."/>
            <person name="Westhof E."/>
            <person name="Delsuc F."/>
            <person name="Lehrach H."/>
            <person name="Reinhardt R."/>
            <person name="Weissenbach J."/>
            <person name="Roy S.W."/>
            <person name="Artiguenave F."/>
            <person name="Postlethwait J.H."/>
            <person name="Manak J.R."/>
            <person name="Thompson E.M."/>
            <person name="Jaillon O."/>
            <person name="Du Pasquier L."/>
            <person name="Boudinot P."/>
            <person name="Liberles D.A."/>
            <person name="Volff J.N."/>
            <person name="Philippe H."/>
            <person name="Lenhard B."/>
            <person name="Roest Crollius H."/>
            <person name="Wincker P."/>
            <person name="Chourrout D."/>
        </authorList>
    </citation>
    <scope>NUCLEOTIDE SEQUENCE [LARGE SCALE GENOMIC DNA]</scope>
</reference>
<sequence>MPSSSSSSSDSDSDYGRERRRKIYVTGKVKKNGDSAYAYRLKRGNVKAFIVDKNFNNNATLLNAYVNMKAICETLHHIDKTFKRNKRKIEIVSFWNNEYYWNNNSYFEKMRDTIETYCKKWDAIVT</sequence>
<dbReference type="AlphaFoldDB" id="E4WQA7"/>
<keyword evidence="2" id="KW-1185">Reference proteome</keyword>
<evidence type="ECO:0000313" key="2">
    <source>
        <dbReference type="Proteomes" id="UP000001307"/>
    </source>
</evidence>
<name>E4WQA7_OIKDI</name>
<dbReference type="EMBL" id="FN653015">
    <property type="protein sequence ID" value="CBY20091.1"/>
    <property type="molecule type" value="Genomic_DNA"/>
</dbReference>
<proteinExistence type="predicted"/>
<gene>
    <name evidence="1" type="ORF">GSOID_T00000074001</name>
</gene>
<dbReference type="Proteomes" id="UP000001307">
    <property type="component" value="Unassembled WGS sequence"/>
</dbReference>
<protein>
    <submittedName>
        <fullName evidence="1">Uncharacterized protein</fullName>
    </submittedName>
</protein>
<organism evidence="1">
    <name type="scientific">Oikopleura dioica</name>
    <name type="common">Tunicate</name>
    <dbReference type="NCBI Taxonomy" id="34765"/>
    <lineage>
        <taxon>Eukaryota</taxon>
        <taxon>Metazoa</taxon>
        <taxon>Chordata</taxon>
        <taxon>Tunicata</taxon>
        <taxon>Appendicularia</taxon>
        <taxon>Copelata</taxon>
        <taxon>Oikopleuridae</taxon>
        <taxon>Oikopleura</taxon>
    </lineage>
</organism>
<dbReference type="InParanoid" id="E4WQA7"/>